<feature type="active site" description="Nucleophile" evidence="9">
    <location>
        <position position="32"/>
    </location>
</feature>
<dbReference type="PANTHER" id="PTHR45663:SF11">
    <property type="entry name" value="GEO12009P1"/>
    <property type="match status" value="1"/>
</dbReference>
<dbReference type="EMBL" id="VCQU01000003">
    <property type="protein sequence ID" value="NMN95336.1"/>
    <property type="molecule type" value="Genomic_DNA"/>
</dbReference>
<evidence type="ECO:0000256" key="6">
    <source>
        <dbReference type="ARBA" id="ARBA00023284"/>
    </source>
</evidence>
<dbReference type="GO" id="GO:0045454">
    <property type="term" value="P:cell redox homeostasis"/>
    <property type="evidence" value="ECO:0007669"/>
    <property type="project" value="TreeGrafter"/>
</dbReference>
<dbReference type="NCBIfam" id="TIGR01068">
    <property type="entry name" value="thioredoxin"/>
    <property type="match status" value="1"/>
</dbReference>
<comment type="function">
    <text evidence="1">Participates in various redox reactions through the reversible oxidation of its active center dithiol to a disulfide and catalyzes dithiol-disulfide exchange reactions.</text>
</comment>
<evidence type="ECO:0000256" key="7">
    <source>
        <dbReference type="NCBIfam" id="TIGR01068"/>
    </source>
</evidence>
<dbReference type="PROSITE" id="PS51352">
    <property type="entry name" value="THIOREDOXIN_2"/>
    <property type="match status" value="1"/>
</dbReference>
<comment type="similarity">
    <text evidence="2 8">Belongs to the thioredoxin family.</text>
</comment>
<dbReference type="GO" id="GO:0015035">
    <property type="term" value="F:protein-disulfide reductase activity"/>
    <property type="evidence" value="ECO:0007669"/>
    <property type="project" value="UniProtKB-UniRule"/>
</dbReference>
<dbReference type="GO" id="GO:0005829">
    <property type="term" value="C:cytosol"/>
    <property type="evidence" value="ECO:0007669"/>
    <property type="project" value="TreeGrafter"/>
</dbReference>
<dbReference type="FunFam" id="3.40.30.10:FF:000001">
    <property type="entry name" value="Thioredoxin"/>
    <property type="match status" value="1"/>
</dbReference>
<evidence type="ECO:0000256" key="4">
    <source>
        <dbReference type="ARBA" id="ARBA00022982"/>
    </source>
</evidence>
<comment type="caution">
    <text evidence="12">The sequence shown here is derived from an EMBL/GenBank/DDBJ whole genome shotgun (WGS) entry which is preliminary data.</text>
</comment>
<feature type="active site" description="Nucleophile" evidence="9">
    <location>
        <position position="35"/>
    </location>
</feature>
<gene>
    <name evidence="12" type="primary">trxA</name>
    <name evidence="12" type="ORF">FGL95_09870</name>
</gene>
<keyword evidence="13" id="KW-1185">Reference proteome</keyword>
<protein>
    <recommendedName>
        <fullName evidence="7 8">Thioredoxin</fullName>
    </recommendedName>
</protein>
<evidence type="ECO:0000259" key="11">
    <source>
        <dbReference type="PROSITE" id="PS51352"/>
    </source>
</evidence>
<evidence type="ECO:0000256" key="2">
    <source>
        <dbReference type="ARBA" id="ARBA00008987"/>
    </source>
</evidence>
<keyword evidence="3" id="KW-0813">Transport</keyword>
<organism evidence="12 13">
    <name type="scientific">Antrihabitans stalactiti</name>
    <dbReference type="NCBI Taxonomy" id="2584121"/>
    <lineage>
        <taxon>Bacteria</taxon>
        <taxon>Bacillati</taxon>
        <taxon>Actinomycetota</taxon>
        <taxon>Actinomycetes</taxon>
        <taxon>Mycobacteriales</taxon>
        <taxon>Nocardiaceae</taxon>
        <taxon>Antrihabitans</taxon>
    </lineage>
</organism>
<reference evidence="12 13" key="2">
    <citation type="submission" date="2020-06" db="EMBL/GenBank/DDBJ databases">
        <title>Antribacter stalactiti gen. nov., sp. nov., a new member of the family Nacardiaceae isolated from a cave.</title>
        <authorList>
            <person name="Kim I.S."/>
        </authorList>
    </citation>
    <scope>NUCLEOTIDE SEQUENCE [LARGE SCALE GENOMIC DNA]</scope>
    <source>
        <strain evidence="12 13">YC2-7</strain>
    </source>
</reference>
<dbReference type="Proteomes" id="UP000535543">
    <property type="component" value="Unassembled WGS sequence"/>
</dbReference>
<dbReference type="PROSITE" id="PS00194">
    <property type="entry name" value="THIOREDOXIN_1"/>
    <property type="match status" value="1"/>
</dbReference>
<evidence type="ECO:0000256" key="10">
    <source>
        <dbReference type="PIRSR" id="PIRSR000077-4"/>
    </source>
</evidence>
<reference evidence="12 13" key="1">
    <citation type="submission" date="2019-05" db="EMBL/GenBank/DDBJ databases">
        <authorList>
            <person name="Lee S.D."/>
        </authorList>
    </citation>
    <scope>NUCLEOTIDE SEQUENCE [LARGE SCALE GENOMIC DNA]</scope>
    <source>
        <strain evidence="12 13">YC2-7</strain>
    </source>
</reference>
<dbReference type="AlphaFoldDB" id="A0A848KCB6"/>
<feature type="domain" description="Thioredoxin" evidence="11">
    <location>
        <begin position="1"/>
        <end position="107"/>
    </location>
</feature>
<feature type="site" description="Deprotonates C-terminal active site Cys" evidence="9">
    <location>
        <position position="26"/>
    </location>
</feature>
<dbReference type="PRINTS" id="PR00421">
    <property type="entry name" value="THIOREDOXIN"/>
</dbReference>
<proteinExistence type="inferred from homology"/>
<accession>A0A848KCB6</accession>
<dbReference type="InterPro" id="IPR036249">
    <property type="entry name" value="Thioredoxin-like_sf"/>
</dbReference>
<dbReference type="RefSeq" id="WP_169586133.1">
    <property type="nucleotide sequence ID" value="NZ_VCQU01000003.1"/>
</dbReference>
<evidence type="ECO:0000256" key="5">
    <source>
        <dbReference type="ARBA" id="ARBA00023157"/>
    </source>
</evidence>
<feature type="site" description="Contributes to redox potential value" evidence="9">
    <location>
        <position position="34"/>
    </location>
</feature>
<dbReference type="InterPro" id="IPR005746">
    <property type="entry name" value="Thioredoxin"/>
</dbReference>
<evidence type="ECO:0000313" key="12">
    <source>
        <dbReference type="EMBL" id="NMN95336.1"/>
    </source>
</evidence>
<dbReference type="InterPro" id="IPR017937">
    <property type="entry name" value="Thioredoxin_CS"/>
</dbReference>
<evidence type="ECO:0000256" key="3">
    <source>
        <dbReference type="ARBA" id="ARBA00022448"/>
    </source>
</evidence>
<keyword evidence="5 10" id="KW-1015">Disulfide bond</keyword>
<feature type="disulfide bond" description="Redox-active" evidence="10">
    <location>
        <begin position="32"/>
        <end position="35"/>
    </location>
</feature>
<keyword evidence="4" id="KW-0249">Electron transport</keyword>
<evidence type="ECO:0000256" key="9">
    <source>
        <dbReference type="PIRSR" id="PIRSR000077-1"/>
    </source>
</evidence>
<evidence type="ECO:0000256" key="8">
    <source>
        <dbReference type="PIRNR" id="PIRNR000077"/>
    </source>
</evidence>
<keyword evidence="6 10" id="KW-0676">Redox-active center</keyword>
<name>A0A848KCB6_9NOCA</name>
<dbReference type="PANTHER" id="PTHR45663">
    <property type="entry name" value="GEO12009P1"/>
    <property type="match status" value="1"/>
</dbReference>
<dbReference type="SUPFAM" id="SSF52833">
    <property type="entry name" value="Thioredoxin-like"/>
    <property type="match status" value="1"/>
</dbReference>
<dbReference type="PIRSF" id="PIRSF000077">
    <property type="entry name" value="Thioredoxin"/>
    <property type="match status" value="1"/>
</dbReference>
<sequence length="107" mass="11572">MSNTITVTDASFVEDVLSSEKPVLVDFWATWCGPCRMVAPVLEEIAKEHGDKITIAKLDIDANPGTQRDYKVMSIPTLILFSGGKPAKQIVGAKGKAALLRELSDVL</sequence>
<dbReference type="Pfam" id="PF00085">
    <property type="entry name" value="Thioredoxin"/>
    <property type="match status" value="1"/>
</dbReference>
<feature type="site" description="Contributes to redox potential value" evidence="9">
    <location>
        <position position="33"/>
    </location>
</feature>
<dbReference type="Gene3D" id="3.40.30.10">
    <property type="entry name" value="Glutaredoxin"/>
    <property type="match status" value="1"/>
</dbReference>
<evidence type="ECO:0000256" key="1">
    <source>
        <dbReference type="ARBA" id="ARBA00003318"/>
    </source>
</evidence>
<dbReference type="InterPro" id="IPR013766">
    <property type="entry name" value="Thioredoxin_domain"/>
</dbReference>
<evidence type="ECO:0000313" key="13">
    <source>
        <dbReference type="Proteomes" id="UP000535543"/>
    </source>
</evidence>
<dbReference type="CDD" id="cd02947">
    <property type="entry name" value="TRX_family"/>
    <property type="match status" value="1"/>
</dbReference>